<name>A0A9K3D550_9EUKA</name>
<evidence type="ECO:0008006" key="4">
    <source>
        <dbReference type="Google" id="ProtNLM"/>
    </source>
</evidence>
<accession>A0A9K3D550</accession>
<proteinExistence type="predicted"/>
<dbReference type="GO" id="GO:0030246">
    <property type="term" value="F:carbohydrate binding"/>
    <property type="evidence" value="ECO:0007669"/>
    <property type="project" value="InterPro"/>
</dbReference>
<evidence type="ECO:0000313" key="2">
    <source>
        <dbReference type="EMBL" id="GIQ88550.1"/>
    </source>
</evidence>
<sequence>MWIPVCVLLCFVFSFSLAWGDYEYVVPSAVEGISTDIPEGAYCVDIEFEPNSCFSTAHVCRTGTVGDVHSLTVELMPFDSTVWCLIGRFTVVSPEENIGNNYEIADNEPITRWNMDGRYLATINKDEYTHGFSLESRVSTLVGFTVSDVKVPILVIATTARGCVHIELVPGDYEGLFSYDGSVIPDDPVDDPVTVNECNDCDCKACCPCDECATCPDCPDCLDCPDCPRCEVCETCEICAVCETCEICEVTAKVSFVCDKEASPIEYIDVPHSVTITHADAVPGNCYKGTSEGDTLCATWTGTLGQDPCYQPGTQCFTLVPGCNDLVVELECVTSGCCGNCSDCPECVECAECPECPQTTGGVGACQSVIVGRVTRSTDGSPIKHAEIKTGGVVVASTDGDGFYTIRGAATGAYTYSSPGCISQTAEVEVVQCDVVFQHITLASG</sequence>
<evidence type="ECO:0000313" key="3">
    <source>
        <dbReference type="Proteomes" id="UP000265618"/>
    </source>
</evidence>
<protein>
    <recommendedName>
        <fullName evidence="4">Carboxypeptidase regulatory-like domain-containing protein</fullName>
    </recommendedName>
</protein>
<dbReference type="Proteomes" id="UP000265618">
    <property type="component" value="Unassembled WGS sequence"/>
</dbReference>
<organism evidence="2 3">
    <name type="scientific">Kipferlia bialata</name>
    <dbReference type="NCBI Taxonomy" id="797122"/>
    <lineage>
        <taxon>Eukaryota</taxon>
        <taxon>Metamonada</taxon>
        <taxon>Carpediemonas-like organisms</taxon>
        <taxon>Kipferlia</taxon>
    </lineage>
</organism>
<dbReference type="SUPFAM" id="SSF49452">
    <property type="entry name" value="Starch-binding domain-like"/>
    <property type="match status" value="1"/>
</dbReference>
<comment type="caution">
    <text evidence="2">The sequence shown here is derived from an EMBL/GenBank/DDBJ whole genome shotgun (WGS) entry which is preliminary data.</text>
</comment>
<evidence type="ECO:0000256" key="1">
    <source>
        <dbReference type="SAM" id="SignalP"/>
    </source>
</evidence>
<gene>
    <name evidence="2" type="ORF">KIPB_010825</name>
</gene>
<dbReference type="AlphaFoldDB" id="A0A9K3D550"/>
<dbReference type="InterPro" id="IPR013784">
    <property type="entry name" value="Carb-bd-like_fold"/>
</dbReference>
<keyword evidence="3" id="KW-1185">Reference proteome</keyword>
<feature type="chain" id="PRO_5039940053" description="Carboxypeptidase regulatory-like domain-containing protein" evidence="1">
    <location>
        <begin position="21"/>
        <end position="445"/>
    </location>
</feature>
<feature type="signal peptide" evidence="1">
    <location>
        <begin position="1"/>
        <end position="20"/>
    </location>
</feature>
<dbReference type="Gene3D" id="2.60.40.1120">
    <property type="entry name" value="Carboxypeptidase-like, regulatory domain"/>
    <property type="match status" value="1"/>
</dbReference>
<dbReference type="EMBL" id="BDIP01004168">
    <property type="protein sequence ID" value="GIQ88550.1"/>
    <property type="molecule type" value="Genomic_DNA"/>
</dbReference>
<keyword evidence="1" id="KW-0732">Signal</keyword>
<reference evidence="2 3" key="1">
    <citation type="journal article" date="2018" name="PLoS ONE">
        <title>The draft genome of Kipferlia bialata reveals reductive genome evolution in fornicate parasites.</title>
        <authorList>
            <person name="Tanifuji G."/>
            <person name="Takabayashi S."/>
            <person name="Kume K."/>
            <person name="Takagi M."/>
            <person name="Nakayama T."/>
            <person name="Kamikawa R."/>
            <person name="Inagaki Y."/>
            <person name="Hashimoto T."/>
        </authorList>
    </citation>
    <scope>NUCLEOTIDE SEQUENCE [LARGE SCALE GENOMIC DNA]</scope>
    <source>
        <strain evidence="2">NY0173</strain>
    </source>
</reference>